<feature type="region of interest" description="Disordered" evidence="1">
    <location>
        <begin position="55"/>
        <end position="87"/>
    </location>
</feature>
<dbReference type="EMBL" id="BTRK01000004">
    <property type="protein sequence ID" value="GMR44858.1"/>
    <property type="molecule type" value="Genomic_DNA"/>
</dbReference>
<feature type="compositionally biased region" description="Basic and acidic residues" evidence="1">
    <location>
        <begin position="58"/>
        <end position="87"/>
    </location>
</feature>
<comment type="caution">
    <text evidence="2">The sequence shown here is derived from an EMBL/GenBank/DDBJ whole genome shotgun (WGS) entry which is preliminary data.</text>
</comment>
<proteinExistence type="predicted"/>
<dbReference type="Proteomes" id="UP001328107">
    <property type="component" value="Unassembled WGS sequence"/>
</dbReference>
<protein>
    <submittedName>
        <fullName evidence="2">Uncharacterized protein</fullName>
    </submittedName>
</protein>
<evidence type="ECO:0000313" key="3">
    <source>
        <dbReference type="Proteomes" id="UP001328107"/>
    </source>
</evidence>
<gene>
    <name evidence="2" type="ORF">PMAYCL1PPCAC_15053</name>
</gene>
<reference evidence="3" key="1">
    <citation type="submission" date="2022-10" db="EMBL/GenBank/DDBJ databases">
        <title>Genome assembly of Pristionchus species.</title>
        <authorList>
            <person name="Yoshida K."/>
            <person name="Sommer R.J."/>
        </authorList>
    </citation>
    <scope>NUCLEOTIDE SEQUENCE [LARGE SCALE GENOMIC DNA]</scope>
    <source>
        <strain evidence="3">RS5460</strain>
    </source>
</reference>
<feature type="non-terminal residue" evidence="2">
    <location>
        <position position="87"/>
    </location>
</feature>
<keyword evidence="3" id="KW-1185">Reference proteome</keyword>
<organism evidence="2 3">
    <name type="scientific">Pristionchus mayeri</name>
    <dbReference type="NCBI Taxonomy" id="1317129"/>
    <lineage>
        <taxon>Eukaryota</taxon>
        <taxon>Metazoa</taxon>
        <taxon>Ecdysozoa</taxon>
        <taxon>Nematoda</taxon>
        <taxon>Chromadorea</taxon>
        <taxon>Rhabditida</taxon>
        <taxon>Rhabditina</taxon>
        <taxon>Diplogasteromorpha</taxon>
        <taxon>Diplogasteroidea</taxon>
        <taxon>Neodiplogasteridae</taxon>
        <taxon>Pristionchus</taxon>
    </lineage>
</organism>
<evidence type="ECO:0000313" key="2">
    <source>
        <dbReference type="EMBL" id="GMR44858.1"/>
    </source>
</evidence>
<accession>A0AAN5CI80</accession>
<name>A0AAN5CI80_9BILA</name>
<sequence length="87" mass="9610">CDCRTTRRVCLSGVAENGIVAGRRARGMSLNLSYLNPRFVRLSLEHFEIGEDVISEGVDLRDEGEGDQERADDGNARGDSRPEDEVT</sequence>
<evidence type="ECO:0000256" key="1">
    <source>
        <dbReference type="SAM" id="MobiDB-lite"/>
    </source>
</evidence>
<feature type="non-terminal residue" evidence="2">
    <location>
        <position position="1"/>
    </location>
</feature>
<dbReference type="AlphaFoldDB" id="A0AAN5CI80"/>